<feature type="region of interest" description="Disordered" evidence="4">
    <location>
        <begin position="171"/>
        <end position="211"/>
    </location>
</feature>
<dbReference type="Proteomes" id="UP001165080">
    <property type="component" value="Unassembled WGS sequence"/>
</dbReference>
<dbReference type="Gene3D" id="1.25.70.10">
    <property type="entry name" value="Transcription termination factor 3, mitochondrial"/>
    <property type="match status" value="2"/>
</dbReference>
<feature type="compositionally biased region" description="Low complexity" evidence="4">
    <location>
        <begin position="534"/>
        <end position="544"/>
    </location>
</feature>
<sequence length="572" mass="59674">MHLRRHSAPSAASAAGVRNSSRPLCLGKHPKPPQTCILASVNPRVGGDTHSCDESRPASTDAEVASFSGRVLSPLRHQRCRRTGDGLSPRASSATTAWRAVLATAASACILLPGLPAPLPGPQLRDLTPLDAALVLATPRALAAEPPSGSSAAGAAKMEAIRQLASPDLQTMREVSEELSSRPAPPGVATASAPAATAAAAGRGEAAGSSRNLKARLKADDLALLLGISPAEARSIMASERELGRATYGSVRESFDAARELLGLGGDGARQREQAGRLLVRQPRVLLVPAAELRDRFLELQSLLSVPTPLARRLVASQPGLLTHGSATLRSRLSGLCSLFNVDPSLAASLAAHHPGLLAVNAGELAGRSQALKEELSLNRQQVVAILRRHPRALLLPSEEMHSRLRSLSAVLEVPRGEALGSVVLNAPRLVVTEVAEVGNSLQALEALLQIPRDRAAAVASEHPALLVTHGSVLQERLRTLAELGRVPLGQARSLVLERPSLLTKSSAAMRRAVMEADAAEEGEEAAARREGQQQKQGQSQGRGNQFSGTGAAPDGGSSGGGGGGLFSWWRR</sequence>
<evidence type="ECO:0000256" key="2">
    <source>
        <dbReference type="ARBA" id="ARBA00022472"/>
    </source>
</evidence>
<evidence type="ECO:0000313" key="6">
    <source>
        <dbReference type="Proteomes" id="UP001165080"/>
    </source>
</evidence>
<dbReference type="AlphaFoldDB" id="A0A9W6C2B1"/>
<dbReference type="InterPro" id="IPR038538">
    <property type="entry name" value="MTERF_sf"/>
</dbReference>
<evidence type="ECO:0000256" key="1">
    <source>
        <dbReference type="ARBA" id="ARBA00007692"/>
    </source>
</evidence>
<protein>
    <submittedName>
        <fullName evidence="5">Uncharacterized protein</fullName>
    </submittedName>
</protein>
<keyword evidence="6" id="KW-1185">Reference proteome</keyword>
<dbReference type="Pfam" id="PF02536">
    <property type="entry name" value="mTERF"/>
    <property type="match status" value="1"/>
</dbReference>
<dbReference type="InterPro" id="IPR003690">
    <property type="entry name" value="MTERF"/>
</dbReference>
<keyword evidence="2" id="KW-0806">Transcription termination</keyword>
<organism evidence="5 6">
    <name type="scientific">Pleodorina starrii</name>
    <dbReference type="NCBI Taxonomy" id="330485"/>
    <lineage>
        <taxon>Eukaryota</taxon>
        <taxon>Viridiplantae</taxon>
        <taxon>Chlorophyta</taxon>
        <taxon>core chlorophytes</taxon>
        <taxon>Chlorophyceae</taxon>
        <taxon>CS clade</taxon>
        <taxon>Chlamydomonadales</taxon>
        <taxon>Volvocaceae</taxon>
        <taxon>Pleodorina</taxon>
    </lineage>
</organism>
<evidence type="ECO:0000313" key="5">
    <source>
        <dbReference type="EMBL" id="GLC62403.1"/>
    </source>
</evidence>
<name>A0A9W6C2B1_9CHLO</name>
<evidence type="ECO:0000256" key="3">
    <source>
        <dbReference type="ARBA" id="ARBA00022946"/>
    </source>
</evidence>
<dbReference type="EMBL" id="BRXU01000064">
    <property type="protein sequence ID" value="GLC62403.1"/>
    <property type="molecule type" value="Genomic_DNA"/>
</dbReference>
<accession>A0A9W6C2B1</accession>
<feature type="compositionally biased region" description="Low complexity" evidence="4">
    <location>
        <begin position="187"/>
        <end position="208"/>
    </location>
</feature>
<reference evidence="5 6" key="1">
    <citation type="journal article" date="2023" name="Commun. Biol.">
        <title>Reorganization of the ancestral sex-determining regions during the evolution of trioecy in Pleodorina starrii.</title>
        <authorList>
            <person name="Takahashi K."/>
            <person name="Suzuki S."/>
            <person name="Kawai-Toyooka H."/>
            <person name="Yamamoto K."/>
            <person name="Hamaji T."/>
            <person name="Ootsuki R."/>
            <person name="Yamaguchi H."/>
            <person name="Kawachi M."/>
            <person name="Higashiyama T."/>
            <person name="Nozaki H."/>
        </authorList>
    </citation>
    <scope>NUCLEOTIDE SEQUENCE [LARGE SCALE GENOMIC DNA]</scope>
    <source>
        <strain evidence="5 6">NIES-4479</strain>
    </source>
</reference>
<feature type="compositionally biased region" description="Gly residues" evidence="4">
    <location>
        <begin position="557"/>
        <end position="566"/>
    </location>
</feature>
<keyword evidence="3" id="KW-0809">Transit peptide</keyword>
<keyword evidence="2" id="KW-0805">Transcription regulation</keyword>
<feature type="region of interest" description="Disordered" evidence="4">
    <location>
        <begin position="1"/>
        <end position="28"/>
    </location>
</feature>
<comment type="similarity">
    <text evidence="1">Belongs to the mTERF family.</text>
</comment>
<comment type="caution">
    <text evidence="5">The sequence shown here is derived from an EMBL/GenBank/DDBJ whole genome shotgun (WGS) entry which is preliminary data.</text>
</comment>
<gene>
    <name evidence="5" type="primary">PLEST011300</name>
    <name evidence="5" type="ORF">PLESTB_001895600</name>
</gene>
<dbReference type="GO" id="GO:0003676">
    <property type="term" value="F:nucleic acid binding"/>
    <property type="evidence" value="ECO:0007669"/>
    <property type="project" value="InterPro"/>
</dbReference>
<dbReference type="GO" id="GO:0006353">
    <property type="term" value="P:DNA-templated transcription termination"/>
    <property type="evidence" value="ECO:0007669"/>
    <property type="project" value="UniProtKB-KW"/>
</dbReference>
<evidence type="ECO:0000256" key="4">
    <source>
        <dbReference type="SAM" id="MobiDB-lite"/>
    </source>
</evidence>
<dbReference type="PANTHER" id="PTHR13068">
    <property type="entry name" value="CGI-12 PROTEIN-RELATED"/>
    <property type="match status" value="1"/>
</dbReference>
<keyword evidence="2" id="KW-0804">Transcription</keyword>
<feature type="region of interest" description="Disordered" evidence="4">
    <location>
        <begin position="515"/>
        <end position="572"/>
    </location>
</feature>
<proteinExistence type="inferred from homology"/>
<dbReference type="PANTHER" id="PTHR13068:SF219">
    <property type="entry name" value="MITOCHONDRIAL TRANSCRIPTION TERMINATION FACTOR FAMILY PROTEIN"/>
    <property type="match status" value="1"/>
</dbReference>